<dbReference type="Gene3D" id="3.40.50.300">
    <property type="entry name" value="P-loop containing nucleotide triphosphate hydrolases"/>
    <property type="match status" value="1"/>
</dbReference>
<dbReference type="Proteomes" id="UP001500305">
    <property type="component" value="Unassembled WGS sequence"/>
</dbReference>
<protein>
    <submittedName>
        <fullName evidence="3">ArsA-related P-loop ATPase</fullName>
    </submittedName>
</protein>
<sequence length="383" mass="39865">MASTPGPADRPTSKGTPAGRSGAGGPGAPDGESAPDATGGPDWEGVRLHVVSGKGGTGKTTLAAALAIALAAEGGRTLLIEVEGRQGIAELFGIAALPYEERKIAAVTPAQLGLPGKGSGEIFGLAIDTELALLEYLDMFYKLGLAGKALQKVGFVDFATTIAPGVRDVLLTGKACEAARRKGPDGRRAYDAIVMDAPPTGRITRFLNVNSEVAGLARIGPIHGQAQAVMRVLRSPETAVHLVTLLEEMPVQETVDGITELHEARLPVGGVLVNMVRPPVLDAAAVAAVDGDHREEVARALGEAGLGGRSRTAATVRTAVEPLLDPLLEQAREHAERVELEREQRSALQQLRLPTYELPLLGEGVDLGGLYRLAGELKRQGAA</sequence>
<gene>
    <name evidence="3" type="ORF">GCM10010430_30560</name>
</gene>
<proteinExistence type="predicted"/>
<evidence type="ECO:0000256" key="1">
    <source>
        <dbReference type="SAM" id="MobiDB-lite"/>
    </source>
</evidence>
<feature type="region of interest" description="Disordered" evidence="1">
    <location>
        <begin position="1"/>
        <end position="48"/>
    </location>
</feature>
<evidence type="ECO:0000259" key="2">
    <source>
        <dbReference type="Pfam" id="PF02374"/>
    </source>
</evidence>
<dbReference type="InterPro" id="IPR016300">
    <property type="entry name" value="ATPase_ArsA/GET3"/>
</dbReference>
<dbReference type="EMBL" id="BAAATR010000011">
    <property type="protein sequence ID" value="GAA2246400.1"/>
    <property type="molecule type" value="Genomic_DNA"/>
</dbReference>
<comment type="caution">
    <text evidence="3">The sequence shown here is derived from an EMBL/GenBank/DDBJ whole genome shotgun (WGS) entry which is preliminary data.</text>
</comment>
<dbReference type="Pfam" id="PF02374">
    <property type="entry name" value="ArsA_ATPase"/>
    <property type="match status" value="1"/>
</dbReference>
<dbReference type="PANTHER" id="PTHR10803">
    <property type="entry name" value="ARSENICAL PUMP-DRIVING ATPASE ARSENITE-TRANSLOCATING ATPASE"/>
    <property type="match status" value="1"/>
</dbReference>
<name>A0ABN3E193_9ACTN</name>
<organism evidence="3 4">
    <name type="scientific">Kitasatospora cystarginea</name>
    <dbReference type="NCBI Taxonomy" id="58350"/>
    <lineage>
        <taxon>Bacteria</taxon>
        <taxon>Bacillati</taxon>
        <taxon>Actinomycetota</taxon>
        <taxon>Actinomycetes</taxon>
        <taxon>Kitasatosporales</taxon>
        <taxon>Streptomycetaceae</taxon>
        <taxon>Kitasatospora</taxon>
    </lineage>
</organism>
<dbReference type="InterPro" id="IPR027417">
    <property type="entry name" value="P-loop_NTPase"/>
</dbReference>
<reference evidence="3 4" key="1">
    <citation type="journal article" date="2019" name="Int. J. Syst. Evol. Microbiol.">
        <title>The Global Catalogue of Microorganisms (GCM) 10K type strain sequencing project: providing services to taxonomists for standard genome sequencing and annotation.</title>
        <authorList>
            <consortium name="The Broad Institute Genomics Platform"/>
            <consortium name="The Broad Institute Genome Sequencing Center for Infectious Disease"/>
            <person name="Wu L."/>
            <person name="Ma J."/>
        </authorList>
    </citation>
    <scope>NUCLEOTIDE SEQUENCE [LARGE SCALE GENOMIC DNA]</scope>
    <source>
        <strain evidence="3 4">JCM 7356</strain>
    </source>
</reference>
<dbReference type="InterPro" id="IPR025723">
    <property type="entry name" value="ArsA/GET3_ATPase-like"/>
</dbReference>
<dbReference type="SUPFAM" id="SSF52540">
    <property type="entry name" value="P-loop containing nucleoside triphosphate hydrolases"/>
    <property type="match status" value="1"/>
</dbReference>
<evidence type="ECO:0000313" key="3">
    <source>
        <dbReference type="EMBL" id="GAA2246400.1"/>
    </source>
</evidence>
<feature type="domain" description="ArsA/GET3 Anion-transporting ATPase-like" evidence="2">
    <location>
        <begin position="48"/>
        <end position="231"/>
    </location>
</feature>
<accession>A0ABN3E193</accession>
<keyword evidence="4" id="KW-1185">Reference proteome</keyword>
<evidence type="ECO:0000313" key="4">
    <source>
        <dbReference type="Proteomes" id="UP001500305"/>
    </source>
</evidence>
<dbReference type="PANTHER" id="PTHR10803:SF31">
    <property type="entry name" value="ATPASE RV3679-RELATED"/>
    <property type="match status" value="1"/>
</dbReference>